<comment type="similarity">
    <text evidence="1 4">Belongs to the enoyl-CoA hydratase/isomerase family.</text>
</comment>
<dbReference type="RefSeq" id="WP_145937650.1">
    <property type="nucleotide sequence ID" value="NZ_BNAV01000005.1"/>
</dbReference>
<reference evidence="5" key="2">
    <citation type="submission" date="2020-09" db="EMBL/GenBank/DDBJ databases">
        <authorList>
            <person name="Sun Q."/>
            <person name="Zhou Y."/>
        </authorList>
    </citation>
    <scope>NUCLEOTIDE SEQUENCE</scope>
    <source>
        <strain evidence="5">CGMCC 4.7679</strain>
    </source>
</reference>
<evidence type="ECO:0000256" key="3">
    <source>
        <dbReference type="ARBA" id="ARBA00023239"/>
    </source>
</evidence>
<dbReference type="GO" id="GO:0016829">
    <property type="term" value="F:lyase activity"/>
    <property type="evidence" value="ECO:0007669"/>
    <property type="project" value="UniProtKB-KW"/>
</dbReference>
<gene>
    <name evidence="5" type="ORF">GCM10017566_37810</name>
</gene>
<proteinExistence type="inferred from homology"/>
<evidence type="ECO:0000256" key="4">
    <source>
        <dbReference type="RuleBase" id="RU003707"/>
    </source>
</evidence>
<dbReference type="CDD" id="cd06558">
    <property type="entry name" value="crotonase-like"/>
    <property type="match status" value="1"/>
</dbReference>
<dbReference type="Pfam" id="PF00378">
    <property type="entry name" value="ECH_1"/>
    <property type="match status" value="1"/>
</dbReference>
<dbReference type="SUPFAM" id="SSF52096">
    <property type="entry name" value="ClpP/crotonase"/>
    <property type="match status" value="1"/>
</dbReference>
<reference evidence="5" key="1">
    <citation type="journal article" date="2014" name="Int. J. Syst. Evol. Microbiol.">
        <title>Complete genome sequence of Corynebacterium casei LMG S-19264T (=DSM 44701T), isolated from a smear-ripened cheese.</title>
        <authorList>
            <consortium name="US DOE Joint Genome Institute (JGI-PGF)"/>
            <person name="Walter F."/>
            <person name="Albersmeier A."/>
            <person name="Kalinowski J."/>
            <person name="Ruckert C."/>
        </authorList>
    </citation>
    <scope>NUCLEOTIDE SEQUENCE</scope>
    <source>
        <strain evidence="5">CGMCC 4.7679</strain>
    </source>
</reference>
<protein>
    <submittedName>
        <fullName evidence="5">Carnitinyl-CoA dehydratase</fullName>
    </submittedName>
</protein>
<comment type="caution">
    <text evidence="5">The sequence shown here is derived from an EMBL/GenBank/DDBJ whole genome shotgun (WGS) entry which is preliminary data.</text>
</comment>
<dbReference type="OrthoDB" id="4284283at2"/>
<evidence type="ECO:0000313" key="5">
    <source>
        <dbReference type="EMBL" id="GHF60876.1"/>
    </source>
</evidence>
<dbReference type="GO" id="GO:0006635">
    <property type="term" value="P:fatty acid beta-oxidation"/>
    <property type="evidence" value="ECO:0007669"/>
    <property type="project" value="TreeGrafter"/>
</dbReference>
<name>A0A8H9IW95_9PSEU</name>
<dbReference type="InterPro" id="IPR001753">
    <property type="entry name" value="Enoyl-CoA_hydra/iso"/>
</dbReference>
<dbReference type="Gene3D" id="3.90.226.10">
    <property type="entry name" value="2-enoyl-CoA Hydratase, Chain A, domain 1"/>
    <property type="match status" value="1"/>
</dbReference>
<dbReference type="Proteomes" id="UP000658656">
    <property type="component" value="Unassembled WGS sequence"/>
</dbReference>
<keyword evidence="6" id="KW-1185">Reference proteome</keyword>
<dbReference type="PANTHER" id="PTHR11941">
    <property type="entry name" value="ENOYL-COA HYDRATASE-RELATED"/>
    <property type="match status" value="1"/>
</dbReference>
<keyword evidence="3" id="KW-0456">Lyase</keyword>
<organism evidence="5 6">
    <name type="scientific">Amycolatopsis bartoniae</name>
    <dbReference type="NCBI Taxonomy" id="941986"/>
    <lineage>
        <taxon>Bacteria</taxon>
        <taxon>Bacillati</taxon>
        <taxon>Actinomycetota</taxon>
        <taxon>Actinomycetes</taxon>
        <taxon>Pseudonocardiales</taxon>
        <taxon>Pseudonocardiaceae</taxon>
        <taxon>Amycolatopsis</taxon>
    </lineage>
</organism>
<dbReference type="PROSITE" id="PS00166">
    <property type="entry name" value="ENOYL_COA_HYDRATASE"/>
    <property type="match status" value="1"/>
</dbReference>
<dbReference type="PANTHER" id="PTHR11941:SF169">
    <property type="entry name" value="(7AS)-7A-METHYL-1,5-DIOXO-2,3,5,6,7,7A-HEXAHYDRO-1H-INDENE-CARBOXYL-COA HYDROLASE"/>
    <property type="match status" value="1"/>
</dbReference>
<dbReference type="InterPro" id="IPR029045">
    <property type="entry name" value="ClpP/crotonase-like_dom_sf"/>
</dbReference>
<keyword evidence="2" id="KW-0443">Lipid metabolism</keyword>
<accession>A0A8H9IW95</accession>
<evidence type="ECO:0000313" key="6">
    <source>
        <dbReference type="Proteomes" id="UP000658656"/>
    </source>
</evidence>
<dbReference type="InterPro" id="IPR018376">
    <property type="entry name" value="Enoyl-CoA_hyd/isom_CS"/>
</dbReference>
<dbReference type="AlphaFoldDB" id="A0A8H9IW95"/>
<dbReference type="EMBL" id="BNAV01000005">
    <property type="protein sequence ID" value="GHF60876.1"/>
    <property type="molecule type" value="Genomic_DNA"/>
</dbReference>
<evidence type="ECO:0000256" key="1">
    <source>
        <dbReference type="ARBA" id="ARBA00005254"/>
    </source>
</evidence>
<sequence length="249" mass="26906">MSVRQEVRDRILVVHIEREAKRNAIDVETALGIDAALNRLDDDPELWVGVLTGTRTVFSAGTDLKDGLDFRTERGGEYGVIRRRRVKPLVAAVEGVAFGGGFEIALACDLVVASAGARFALPETLRGLVPTSGALFRVIRALPLHVAKELLITGAELSAEQARQFGFVNRVTEAGQALEGALAVAEEICASSPVAVRAVLDAVAAQLADDDRRGWEETARAMETIRGSADSREGIAAFFERREPRWTGR</sequence>
<evidence type="ECO:0000256" key="2">
    <source>
        <dbReference type="ARBA" id="ARBA00023098"/>
    </source>
</evidence>